<dbReference type="STRING" id="246404.A0A507F3C4"/>
<reference evidence="3 4" key="1">
    <citation type="journal article" date="2019" name="Sci. Rep.">
        <title>Comparative genomics of chytrid fungi reveal insights into the obligate biotrophic and pathogenic lifestyle of Synchytrium endobioticum.</title>
        <authorList>
            <person name="van de Vossenberg B.T.L.H."/>
            <person name="Warris S."/>
            <person name="Nguyen H.D.T."/>
            <person name="van Gent-Pelzer M.P.E."/>
            <person name="Joly D.L."/>
            <person name="van de Geest H.C."/>
            <person name="Bonants P.J.M."/>
            <person name="Smith D.S."/>
            <person name="Levesque C.A."/>
            <person name="van der Lee T.A.J."/>
        </authorList>
    </citation>
    <scope>NUCLEOTIDE SEQUENCE [LARGE SCALE GENOMIC DNA]</scope>
    <source>
        <strain evidence="3 4">CBS 675.73</strain>
    </source>
</reference>
<dbReference type="GO" id="GO:0005737">
    <property type="term" value="C:cytoplasm"/>
    <property type="evidence" value="ECO:0007669"/>
    <property type="project" value="TreeGrafter"/>
</dbReference>
<dbReference type="InterPro" id="IPR011704">
    <property type="entry name" value="ATPase_dyneun-rel_AAA"/>
</dbReference>
<dbReference type="SUPFAM" id="SSF52540">
    <property type="entry name" value="P-loop containing nucleoside triphosphate hydrolases"/>
    <property type="match status" value="3"/>
</dbReference>
<evidence type="ECO:0000259" key="2">
    <source>
        <dbReference type="Pfam" id="PF07728"/>
    </source>
</evidence>
<proteinExistence type="predicted"/>
<dbReference type="Gene3D" id="3.40.50.300">
    <property type="entry name" value="P-loop containing nucleotide triphosphate hydrolases"/>
    <property type="match status" value="3"/>
</dbReference>
<evidence type="ECO:0000256" key="1">
    <source>
        <dbReference type="SAM" id="MobiDB-lite"/>
    </source>
</evidence>
<feature type="domain" description="ATPase dynein-related AAA" evidence="2">
    <location>
        <begin position="442"/>
        <end position="586"/>
    </location>
</feature>
<dbReference type="EMBL" id="QEAP01000302">
    <property type="protein sequence ID" value="TPX69888.1"/>
    <property type="molecule type" value="Genomic_DNA"/>
</dbReference>
<dbReference type="InterPro" id="IPR027417">
    <property type="entry name" value="P-loop_NTPase"/>
</dbReference>
<dbReference type="OrthoDB" id="5186at2759"/>
<feature type="domain" description="ATPase dynein-related AAA" evidence="2">
    <location>
        <begin position="58"/>
        <end position="220"/>
    </location>
</feature>
<feature type="domain" description="ATPase dynein-related AAA" evidence="2">
    <location>
        <begin position="787"/>
        <end position="920"/>
    </location>
</feature>
<dbReference type="Proteomes" id="UP000320333">
    <property type="component" value="Unassembled WGS sequence"/>
</dbReference>
<dbReference type="FunFam" id="3.40.50.300:FF:000587">
    <property type="entry name" value="von Willebrand factor A domain containing 8"/>
    <property type="match status" value="1"/>
</dbReference>
<evidence type="ECO:0000313" key="3">
    <source>
        <dbReference type="EMBL" id="TPX69888.1"/>
    </source>
</evidence>
<protein>
    <recommendedName>
        <fullName evidence="2">ATPase dynein-related AAA domain-containing protein</fullName>
    </recommendedName>
</protein>
<dbReference type="Pfam" id="PF07728">
    <property type="entry name" value="AAA_5"/>
    <property type="match status" value="3"/>
</dbReference>
<organism evidence="3 4">
    <name type="scientific">Chytriomyces confervae</name>
    <dbReference type="NCBI Taxonomy" id="246404"/>
    <lineage>
        <taxon>Eukaryota</taxon>
        <taxon>Fungi</taxon>
        <taxon>Fungi incertae sedis</taxon>
        <taxon>Chytridiomycota</taxon>
        <taxon>Chytridiomycota incertae sedis</taxon>
        <taxon>Chytridiomycetes</taxon>
        <taxon>Chytridiales</taxon>
        <taxon>Chytriomycetaceae</taxon>
        <taxon>Chytriomyces</taxon>
    </lineage>
</organism>
<comment type="caution">
    <text evidence="3">The sequence shown here is derived from an EMBL/GenBank/DDBJ whole genome shotgun (WGS) entry which is preliminary data.</text>
</comment>
<feature type="region of interest" description="Disordered" evidence="1">
    <location>
        <begin position="1067"/>
        <end position="1101"/>
    </location>
</feature>
<keyword evidence="4" id="KW-1185">Reference proteome</keyword>
<feature type="compositionally biased region" description="Basic and acidic residues" evidence="1">
    <location>
        <begin position="1070"/>
        <end position="1083"/>
    </location>
</feature>
<dbReference type="PANTHER" id="PTHR21610:SF9">
    <property type="entry name" value="VON WILLEBRAND FACTOR A DOMAIN-CONTAINING PROTEIN 8"/>
    <property type="match status" value="1"/>
</dbReference>
<evidence type="ECO:0000313" key="4">
    <source>
        <dbReference type="Proteomes" id="UP000320333"/>
    </source>
</evidence>
<dbReference type="GO" id="GO:0005524">
    <property type="term" value="F:ATP binding"/>
    <property type="evidence" value="ECO:0007669"/>
    <property type="project" value="InterPro"/>
</dbReference>
<dbReference type="InterPro" id="IPR039891">
    <property type="entry name" value="VWA8"/>
</dbReference>
<sequence length="1403" mass="155322">MRIGSTQLNVPALSSLRNPEKVPLSNFNSQHVNLSDLSQETLSHLEWLMKRVSLGQDIFLMGPPPSSIRRNLVSLFLSLARREMDYISLHRDVAADSDLKQRREIVRSSLNEVSVKWTDSVAVDAALNGRVLVIEGIERAERNVLTVLNNLLENREMNLEDGRHIIHPTRYDDLLKSHSLQEMDKLGLLRCSEDFLVIALGLPVPPFPGNLLDPPFRSRFQVRYIPSNLGMRAADEQDSVRRVMDVFQIINQANTSYPSGTDQSLESAAKLLLPRFPETAVSMAGSLLHSFPAETKSAGSVFQRVWPQSWIGKKLSVQQEQSLNALVKQNTGSQVAMGSPWTQYKVAQVVGSDTGEHNAQIKFESVDGKHTPLFTTHSGLFLLIFIAYSIPARLTCEFYPGTLAAQWPNAQHLKGSGYIETPRQTQLLSILMQCHVLNHIPCVVGINGSGKSTSIHRFAEALGYERETIHLYRDMTARDLIARRGTRADGSTCWQDSGLISAAKEGKLAILDGIEWLTSGALASLQRFLEDGQVELPDNSSLLRSDIFDGVMLRDGVSASDLNARNMFRMHPSFRVIAVANVPHTGSTASGTTWMNEEIAAMFHFVKVDEMHIDEERAIVKARTNLPDKVLEKLLKFTHEYRTMTHSNKSAASSSQLSTRQLIRISSRVASSGNQPGDLYTAIWRECLASFLPSLVKASVESLLEDCGIKKVLQTEVLSITQSDSHLTIGSAQVPLFQVSSDDVHSRSLIPTSKTGPSNMSNKGFFDNPLQTRTLRDLALDFNLGEHLLLIGNQGVGKNKLTDRFLELLNRPREYMQLHRDTTVSSLTATPTLENGLIILQDSPLLRAVREGRVVMIDEADKAPVMISACLKSLAESGEMGLVDGRKIRRRRADQAGVQDDRIIWMHPDFRMIILANRPGYPFMGNEFFSTIGEAFSCHPIENPDAASEIELIRQAAPTVDIALIKKLVAVFGDLRKAFDEGSVTYPYSLRELLNIVRHISAFPQDSLGQVIRNVFDFDMHRPDVGQLLARVFAKHGLDVTGFNNIAYTSATKLSLQMEQVASKTPPKIEAPKHGQVDPKNEPHVGGSNFAGGTGGSNTAGLGGRGGPYRLSSGNPVHQLSDAEKSKVPPHVLEAARKMGQDALKKRLEEIKMNPYEAEMYLTCLANVREDVQKLRVVLEGVQAREKERVWIKNQTVGELDDVKLVEGISGETAIYKSRGVEAQAFGGNSAQQKPKRIKLVLDCSGSMYRFNGYDGRLNRSLETALMVMESMDESFRTKFVYDIVGHSGDSTRIDLVSTTKPPTNEMERLQVLKTYIVANEADAYLVIVISDANLRRYGITAAEVESVLDSDPRVQAAMIFIGSLGDEAAKLVRTLPRGKAYLALDTAKIPGIVKELFSSITE</sequence>
<dbReference type="PANTHER" id="PTHR21610">
    <property type="entry name" value="VON WILLEBRAND FACTOR A DOMAIN-CONTAINING PROTEIN 8"/>
    <property type="match status" value="1"/>
</dbReference>
<gene>
    <name evidence="3" type="ORF">CcCBS67573_g06716</name>
</gene>
<accession>A0A507F3C4</accession>
<dbReference type="GO" id="GO:0016887">
    <property type="term" value="F:ATP hydrolysis activity"/>
    <property type="evidence" value="ECO:0007669"/>
    <property type="project" value="InterPro"/>
</dbReference>
<feature type="compositionally biased region" description="Gly residues" evidence="1">
    <location>
        <begin position="1089"/>
        <end position="1101"/>
    </location>
</feature>
<name>A0A507F3C4_9FUNG</name>